<dbReference type="PROSITE" id="PS50123">
    <property type="entry name" value="CHER"/>
    <property type="match status" value="1"/>
</dbReference>
<dbReference type="Gene3D" id="3.30.565.10">
    <property type="entry name" value="Histidine kinase-like ATPase, C-terminal domain"/>
    <property type="match status" value="1"/>
</dbReference>
<keyword evidence="4" id="KW-0175">Coiled coil</keyword>
<evidence type="ECO:0000259" key="8">
    <source>
        <dbReference type="PROSITE" id="PS50123"/>
    </source>
</evidence>
<dbReference type="GO" id="GO:0008168">
    <property type="term" value="F:methyltransferase activity"/>
    <property type="evidence" value="ECO:0007669"/>
    <property type="project" value="UniProtKB-KW"/>
</dbReference>
<dbReference type="Pfam" id="PF01339">
    <property type="entry name" value="CheB_methylest"/>
    <property type="match status" value="1"/>
</dbReference>
<evidence type="ECO:0000256" key="2">
    <source>
        <dbReference type="ARBA" id="ARBA00012438"/>
    </source>
</evidence>
<accession>A0ABW1PLH5</accession>
<dbReference type="PANTHER" id="PTHR24422:SF27">
    <property type="entry name" value="PROTEIN-GLUTAMATE O-METHYLTRANSFERASE"/>
    <property type="match status" value="1"/>
</dbReference>
<dbReference type="PROSITE" id="PS50109">
    <property type="entry name" value="HIS_KIN"/>
    <property type="match status" value="1"/>
</dbReference>
<dbReference type="Pfam" id="PF08447">
    <property type="entry name" value="PAS_3"/>
    <property type="match status" value="1"/>
</dbReference>
<dbReference type="SMART" id="SM00091">
    <property type="entry name" value="PAS"/>
    <property type="match status" value="2"/>
</dbReference>
<keyword evidence="3" id="KW-0378">Hydrolase</keyword>
<name>A0ABW1PLH5_9FLAO</name>
<dbReference type="GO" id="GO:0032259">
    <property type="term" value="P:methylation"/>
    <property type="evidence" value="ECO:0007669"/>
    <property type="project" value="UniProtKB-KW"/>
</dbReference>
<reference evidence="10" key="1">
    <citation type="journal article" date="2019" name="Int. J. Syst. Evol. Microbiol.">
        <title>The Global Catalogue of Microorganisms (GCM) 10K type strain sequencing project: providing services to taxonomists for standard genome sequencing and annotation.</title>
        <authorList>
            <consortium name="The Broad Institute Genomics Platform"/>
            <consortium name="The Broad Institute Genome Sequencing Center for Infectious Disease"/>
            <person name="Wu L."/>
            <person name="Ma J."/>
        </authorList>
    </citation>
    <scope>NUCLEOTIDE SEQUENCE [LARGE SCALE GENOMIC DNA]</scope>
    <source>
        <strain evidence="10">CCUG 49679</strain>
    </source>
</reference>
<dbReference type="InterPro" id="IPR022641">
    <property type="entry name" value="CheR_N"/>
</dbReference>
<keyword evidence="10" id="KW-1185">Reference proteome</keyword>
<dbReference type="InterPro" id="IPR035909">
    <property type="entry name" value="CheB_C"/>
</dbReference>
<dbReference type="Proteomes" id="UP001596287">
    <property type="component" value="Unassembled WGS sequence"/>
</dbReference>
<dbReference type="RefSeq" id="WP_379791140.1">
    <property type="nucleotide sequence ID" value="NZ_JBHSQB010000005.1"/>
</dbReference>
<dbReference type="EMBL" id="JBHSQB010000005">
    <property type="protein sequence ID" value="MFC6096270.1"/>
    <property type="molecule type" value="Genomic_DNA"/>
</dbReference>
<feature type="coiled-coil region" evidence="4">
    <location>
        <begin position="1073"/>
        <end position="1100"/>
    </location>
</feature>
<evidence type="ECO:0000313" key="9">
    <source>
        <dbReference type="EMBL" id="MFC6096270.1"/>
    </source>
</evidence>
<feature type="active site" evidence="3">
    <location>
        <position position="144"/>
    </location>
</feature>
<dbReference type="InterPro" id="IPR029063">
    <property type="entry name" value="SAM-dependent_MTases_sf"/>
</dbReference>
<dbReference type="InterPro" id="IPR000780">
    <property type="entry name" value="CheR_MeTrfase"/>
</dbReference>
<dbReference type="InterPro" id="IPR001610">
    <property type="entry name" value="PAC"/>
</dbReference>
<dbReference type="InterPro" id="IPR036097">
    <property type="entry name" value="HisK_dim/P_sf"/>
</dbReference>
<organism evidence="9 10">
    <name type="scientific">Flavobacterium qiangtangense</name>
    <dbReference type="NCBI Taxonomy" id="1442595"/>
    <lineage>
        <taxon>Bacteria</taxon>
        <taxon>Pseudomonadati</taxon>
        <taxon>Bacteroidota</taxon>
        <taxon>Flavobacteriia</taxon>
        <taxon>Flavobacteriales</taxon>
        <taxon>Flavobacteriaceae</taxon>
        <taxon>Flavobacterium</taxon>
    </lineage>
</organism>
<evidence type="ECO:0000256" key="4">
    <source>
        <dbReference type="SAM" id="Coils"/>
    </source>
</evidence>
<dbReference type="Pfam" id="PF02518">
    <property type="entry name" value="HATPase_c"/>
    <property type="match status" value="1"/>
</dbReference>
<evidence type="ECO:0000256" key="3">
    <source>
        <dbReference type="PROSITE-ProRule" id="PRU00050"/>
    </source>
</evidence>
<dbReference type="InterPro" id="IPR036890">
    <property type="entry name" value="HATPase_C_sf"/>
</dbReference>
<feature type="coiled-coil region" evidence="4">
    <location>
        <begin position="638"/>
        <end position="718"/>
    </location>
</feature>
<dbReference type="CDD" id="cd00130">
    <property type="entry name" value="PAS"/>
    <property type="match status" value="1"/>
</dbReference>
<dbReference type="InterPro" id="IPR003594">
    <property type="entry name" value="HATPase_dom"/>
</dbReference>
<evidence type="ECO:0000313" key="10">
    <source>
        <dbReference type="Proteomes" id="UP001596287"/>
    </source>
</evidence>
<dbReference type="CDD" id="cd00082">
    <property type="entry name" value="HisKA"/>
    <property type="match status" value="1"/>
</dbReference>
<dbReference type="SUPFAM" id="SSF47384">
    <property type="entry name" value="Homodimeric domain of signal transducing histidine kinase"/>
    <property type="match status" value="1"/>
</dbReference>
<dbReference type="Gene3D" id="3.40.50.150">
    <property type="entry name" value="Vaccinia Virus protein VP39"/>
    <property type="match status" value="1"/>
</dbReference>
<comment type="caution">
    <text evidence="9">The sequence shown here is derived from an EMBL/GenBank/DDBJ whole genome shotgun (WGS) entry which is preliminary data.</text>
</comment>
<dbReference type="InterPro" id="IPR035965">
    <property type="entry name" value="PAS-like_dom_sf"/>
</dbReference>
<comment type="catalytic activity">
    <reaction evidence="1">
        <text>ATP + protein L-histidine = ADP + protein N-phospho-L-histidine.</text>
        <dbReference type="EC" id="2.7.13.3"/>
    </reaction>
</comment>
<feature type="domain" description="CheR-type methyltransferase" evidence="8">
    <location>
        <begin position="222"/>
        <end position="470"/>
    </location>
</feature>
<keyword evidence="9" id="KW-0489">Methyltransferase</keyword>
<evidence type="ECO:0000259" key="7">
    <source>
        <dbReference type="PROSITE" id="PS50122"/>
    </source>
</evidence>
<dbReference type="EC" id="2.7.13.3" evidence="2"/>
<dbReference type="Pfam" id="PF01739">
    <property type="entry name" value="CheR"/>
    <property type="match status" value="1"/>
</dbReference>
<evidence type="ECO:0000259" key="6">
    <source>
        <dbReference type="PROSITE" id="PS50113"/>
    </source>
</evidence>
<dbReference type="PROSITE" id="PS50122">
    <property type="entry name" value="CHEB"/>
    <property type="match status" value="1"/>
</dbReference>
<dbReference type="InterPro" id="IPR000014">
    <property type="entry name" value="PAS"/>
</dbReference>
<dbReference type="SUPFAM" id="SSF47757">
    <property type="entry name" value="Chemotaxis receptor methyltransferase CheR, N-terminal domain"/>
    <property type="match status" value="1"/>
</dbReference>
<feature type="domain" description="PAC" evidence="6">
    <location>
        <begin position="925"/>
        <end position="977"/>
    </location>
</feature>
<dbReference type="Gene3D" id="3.30.450.20">
    <property type="entry name" value="PAS domain"/>
    <property type="match status" value="2"/>
</dbReference>
<dbReference type="Pfam" id="PF03705">
    <property type="entry name" value="CheR_N"/>
    <property type="match status" value="1"/>
</dbReference>
<dbReference type="Pfam" id="PF00512">
    <property type="entry name" value="HisKA"/>
    <property type="match status" value="1"/>
</dbReference>
<feature type="domain" description="Histidine kinase" evidence="5">
    <location>
        <begin position="1006"/>
        <end position="1233"/>
    </location>
</feature>
<protein>
    <recommendedName>
        <fullName evidence="2">histidine kinase</fullName>
        <ecNumber evidence="2">2.7.13.3</ecNumber>
    </recommendedName>
</protein>
<dbReference type="InterPro" id="IPR000673">
    <property type="entry name" value="Sig_transdc_resp-reg_Me-estase"/>
</dbReference>
<dbReference type="Pfam" id="PF08448">
    <property type="entry name" value="PAS_4"/>
    <property type="match status" value="1"/>
</dbReference>
<dbReference type="InterPro" id="IPR005467">
    <property type="entry name" value="His_kinase_dom"/>
</dbReference>
<keyword evidence="3" id="KW-0145">Chemotaxis</keyword>
<dbReference type="InterPro" id="IPR013655">
    <property type="entry name" value="PAS_fold_3"/>
</dbReference>
<dbReference type="SMART" id="SM00086">
    <property type="entry name" value="PAC"/>
    <property type="match status" value="1"/>
</dbReference>
<dbReference type="SMART" id="SM00387">
    <property type="entry name" value="HATPase_c"/>
    <property type="match status" value="1"/>
</dbReference>
<dbReference type="SUPFAM" id="SSF52738">
    <property type="entry name" value="Methylesterase CheB, C-terminal domain"/>
    <property type="match status" value="1"/>
</dbReference>
<evidence type="ECO:0000259" key="5">
    <source>
        <dbReference type="PROSITE" id="PS50109"/>
    </source>
</evidence>
<proteinExistence type="predicted"/>
<feature type="domain" description="CheB-type methylesterase" evidence="7">
    <location>
        <begin position="11"/>
        <end position="196"/>
    </location>
</feature>
<dbReference type="InterPro" id="IPR013656">
    <property type="entry name" value="PAS_4"/>
</dbReference>
<keyword evidence="9" id="KW-0808">Transferase</keyword>
<dbReference type="SMART" id="SM00138">
    <property type="entry name" value="MeTrc"/>
    <property type="match status" value="1"/>
</dbReference>
<feature type="active site" evidence="3">
    <location>
        <position position="25"/>
    </location>
</feature>
<feature type="active site" evidence="3">
    <location>
        <position position="52"/>
    </location>
</feature>
<feature type="coiled-coil region" evidence="4">
    <location>
        <begin position="972"/>
        <end position="999"/>
    </location>
</feature>
<sequence>MPKNTSESQPPKSPQNFPIVGIGASAGGLDAFKEFLQAIPEDSGMAYVLVQHLAPSHESLLPKLLSKSTHLPVYEITDDINLAPDTVYIIPENKMLTTHDGVLNLTARDLSSKKNMPIDIFFNSLGEVHKSFAIGVVFSGTGYDGTQGLKRIKEEGGITYVQNPDSAGFDGMPQSAIKAGAADFILEASEIPEHLLRIDKAYETNHAHAENPIVPKEEEDLFKSILRILRLRTGNDFSNYKEATLRRRISRRMILTKREEPEQYLNYLRLEKSEQDALFNDILIPVSYFFRDTRIFEIFTSQVLPQIIKNRSSNESIRVWTAGCSTGEEAYSLAICIHEYLMENAPHLKVQIFASDISENVITKARAANYTKQDIQNVSETRLQNYFVKTDGSYHISKVIRDMCVFAVHNFLKDPPFAKMDLITCRNVLIYLNPFLQKKAMTTFHYALRENGVLFLGKSETASSHSNLFEPIIKNQKFYTRKMVPGRFIPSNFEPIEVASPEQNAVEKNKIPLEADFQKIAHNILFSKYTPPAVIINNHKEIVHFHGDTSPFLVSSPGKPNFNVLKMAREGLAFEMRNALLKSKNEDETIIREGIPLKDFDYQVTIEVIPLNDCNESHSLILFHKVEKKEEVNVKQRKTSEQFRIKQLEAEIQQIREDIRRVTEDQEASNEKLQSANEELLSNSEELQTLNEELETSAEELQSNNEELISVNDELMDRQDQLTSARLYSDAIVETIREPLIILDKNMRVKSANAAFYKHFKTTEQETENRTIYEIANGVWNVNDFKAQLENVLPLKQKIEDFEITVTLFNRGATTFLLNACQIINDKYSEPLILLAFEDITEHKSIALIRESEARFSVLADNAPVMLWLSGVNKCVYFVNKGWIDYRGTSFEEEIGDNWANGLHQDDRLDAFKTYEKAFDVRKKFSMEYRLLNADGKYRWISSRGVPRYTADGTFLGYAGSCSDIDDQKNFANKLSNEVEVQTREIVSINRELKNKNEELNSFASVASHDLKEPLRKIHMFGKMIQDREAEKLSESSRHNLERIIVSTNRMEQLVNDLLSYSQINGRELILVKTDLNELIKKIENDLKETIEESNALIQVGELPTLGVIPTLFGQVFTNLISNAIKYSKKDTTPVITITSSAILGKSILSLGADATQNYYKIAVEDNGVGFPPEVKEKVFEPFKRFHDREEYSGTGIGLAICRKIVAAQNGFIKAESEVGKGSIFTIYLPSGK</sequence>
<dbReference type="SMART" id="SM00388">
    <property type="entry name" value="HisKA"/>
    <property type="match status" value="1"/>
</dbReference>
<dbReference type="SUPFAM" id="SSF55874">
    <property type="entry name" value="ATPase domain of HSP90 chaperone/DNA topoisomerase II/histidine kinase"/>
    <property type="match status" value="1"/>
</dbReference>
<dbReference type="SUPFAM" id="SSF53335">
    <property type="entry name" value="S-adenosyl-L-methionine-dependent methyltransferases"/>
    <property type="match status" value="1"/>
</dbReference>
<dbReference type="InterPro" id="IPR000700">
    <property type="entry name" value="PAS-assoc_C"/>
</dbReference>
<dbReference type="CDD" id="cd16434">
    <property type="entry name" value="CheB-CheR_fusion"/>
    <property type="match status" value="1"/>
</dbReference>
<evidence type="ECO:0000256" key="1">
    <source>
        <dbReference type="ARBA" id="ARBA00000085"/>
    </source>
</evidence>
<dbReference type="NCBIfam" id="TIGR00229">
    <property type="entry name" value="sensory_box"/>
    <property type="match status" value="1"/>
</dbReference>
<dbReference type="InterPro" id="IPR003661">
    <property type="entry name" value="HisK_dim/P_dom"/>
</dbReference>
<dbReference type="InterPro" id="IPR050903">
    <property type="entry name" value="Bact_Chemotaxis_MeTrfase"/>
</dbReference>
<dbReference type="Gene3D" id="3.40.50.180">
    <property type="entry name" value="Methylesterase CheB, C-terminal domain"/>
    <property type="match status" value="1"/>
</dbReference>
<dbReference type="PROSITE" id="PS50113">
    <property type="entry name" value="PAC"/>
    <property type="match status" value="1"/>
</dbReference>
<dbReference type="PRINTS" id="PR00996">
    <property type="entry name" value="CHERMTFRASE"/>
</dbReference>
<gene>
    <name evidence="9" type="ORF">ACFPVY_06385</name>
</gene>
<dbReference type="Gene3D" id="1.10.287.130">
    <property type="match status" value="1"/>
</dbReference>
<dbReference type="SUPFAM" id="SSF55785">
    <property type="entry name" value="PYP-like sensor domain (PAS domain)"/>
    <property type="match status" value="2"/>
</dbReference>
<dbReference type="InterPro" id="IPR022642">
    <property type="entry name" value="CheR_C"/>
</dbReference>
<dbReference type="PANTHER" id="PTHR24422">
    <property type="entry name" value="CHEMOTAXIS PROTEIN METHYLTRANSFERASE"/>
    <property type="match status" value="1"/>
</dbReference>